<dbReference type="Pfam" id="PF01237">
    <property type="entry name" value="Oxysterol_BP"/>
    <property type="match status" value="1"/>
</dbReference>
<dbReference type="EMBL" id="LNIX01000001">
    <property type="protein sequence ID" value="OXA65019.1"/>
    <property type="molecule type" value="Genomic_DNA"/>
</dbReference>
<comment type="similarity">
    <text evidence="2">Belongs to the OSBP family.</text>
</comment>
<dbReference type="InterPro" id="IPR000648">
    <property type="entry name" value="Oxysterol-bd"/>
</dbReference>
<dbReference type="GO" id="GO:0006869">
    <property type="term" value="P:lipid transport"/>
    <property type="evidence" value="ECO:0007669"/>
    <property type="project" value="UniProtKB-KW"/>
</dbReference>
<dbReference type="PANTHER" id="PTHR10972:SF200">
    <property type="entry name" value="OXYSTEROL-BINDING PROTEIN-RELATED PROTEIN 9"/>
    <property type="match status" value="1"/>
</dbReference>
<dbReference type="InterPro" id="IPR018494">
    <property type="entry name" value="Oxysterol-bd_CS"/>
</dbReference>
<evidence type="ECO:0000256" key="3">
    <source>
        <dbReference type="RuleBase" id="RU003845"/>
    </source>
</evidence>
<sequence length="355" mass="40420">MRPTRCYHSKGSNSRSCKVCVYPYVYKWYLGAFHAGRRSEVAKKPYNPILGETFHCYWHLKGYEESLKSTNKPSKVKATNSESESQLTIDASSSHANGTGLFPWVDDPNALVFYGEQVSHHPPISAFYAEHPRKKISLNAHIWTKSKFLGLSISVQNIGHATLTLLNGPREDYVLNFPNGYVRSILTVPWVELGGPVTISCAQTGYNAKVEFMTKLFFSGERNKINAQVFGPEEKKKPFLVVDGEWNGVMSGKWADGRTERGFVDVNSLKIQTKKTKPIAQQEPYESRRLWKHVTKALKFNDVEGASKAKMAVEDRQRLDAKEREEGKSTWRPRMFEKSGDNWNFVKTLDKRQTS</sequence>
<feature type="region of interest" description="Disordered" evidence="4">
    <location>
        <begin position="69"/>
        <end position="90"/>
    </location>
</feature>
<dbReference type="PANTHER" id="PTHR10972">
    <property type="entry name" value="OXYSTEROL-BINDING PROTEIN-RELATED"/>
    <property type="match status" value="1"/>
</dbReference>
<accession>A0A226F5F4</accession>
<dbReference type="Gene3D" id="2.40.160.120">
    <property type="match status" value="1"/>
</dbReference>
<name>A0A226F5F4_FOLCA</name>
<keyword evidence="1" id="KW-0446">Lipid-binding</keyword>
<evidence type="ECO:0000313" key="6">
    <source>
        <dbReference type="Proteomes" id="UP000198287"/>
    </source>
</evidence>
<evidence type="ECO:0000256" key="4">
    <source>
        <dbReference type="SAM" id="MobiDB-lite"/>
    </source>
</evidence>
<keyword evidence="3" id="KW-0813">Transport</keyword>
<dbReference type="GO" id="GO:0032934">
    <property type="term" value="F:sterol binding"/>
    <property type="evidence" value="ECO:0007669"/>
    <property type="project" value="TreeGrafter"/>
</dbReference>
<dbReference type="STRING" id="158441.A0A226F5F4"/>
<keyword evidence="3" id="KW-0445">Lipid transport</keyword>
<dbReference type="OrthoDB" id="14833at2759"/>
<dbReference type="GO" id="GO:0005829">
    <property type="term" value="C:cytosol"/>
    <property type="evidence" value="ECO:0007669"/>
    <property type="project" value="TreeGrafter"/>
</dbReference>
<feature type="region of interest" description="Disordered" evidence="4">
    <location>
        <begin position="314"/>
        <end position="335"/>
    </location>
</feature>
<evidence type="ECO:0000256" key="1">
    <source>
        <dbReference type="ARBA" id="ARBA00023121"/>
    </source>
</evidence>
<dbReference type="GO" id="GO:0016020">
    <property type="term" value="C:membrane"/>
    <property type="evidence" value="ECO:0007669"/>
    <property type="project" value="TreeGrafter"/>
</dbReference>
<dbReference type="PROSITE" id="PS01013">
    <property type="entry name" value="OSBP"/>
    <property type="match status" value="1"/>
</dbReference>
<dbReference type="AlphaFoldDB" id="A0A226F5F4"/>
<comment type="caution">
    <text evidence="5">The sequence shown here is derived from an EMBL/GenBank/DDBJ whole genome shotgun (WGS) entry which is preliminary data.</text>
</comment>
<evidence type="ECO:0000313" key="5">
    <source>
        <dbReference type="EMBL" id="OXA65019.1"/>
    </source>
</evidence>
<dbReference type="Gene3D" id="3.30.70.3490">
    <property type="match status" value="1"/>
</dbReference>
<evidence type="ECO:0000256" key="2">
    <source>
        <dbReference type="RuleBase" id="RU003844"/>
    </source>
</evidence>
<reference evidence="5 6" key="1">
    <citation type="submission" date="2015-12" db="EMBL/GenBank/DDBJ databases">
        <title>The genome of Folsomia candida.</title>
        <authorList>
            <person name="Faddeeva A."/>
            <person name="Derks M.F."/>
            <person name="Anvar Y."/>
            <person name="Smit S."/>
            <person name="Van Straalen N."/>
            <person name="Roelofs D."/>
        </authorList>
    </citation>
    <scope>NUCLEOTIDE SEQUENCE [LARGE SCALE GENOMIC DNA]</scope>
    <source>
        <strain evidence="5 6">VU population</strain>
        <tissue evidence="5">Whole body</tissue>
    </source>
</reference>
<dbReference type="InterPro" id="IPR037239">
    <property type="entry name" value="OSBP_sf"/>
</dbReference>
<proteinExistence type="inferred from homology"/>
<keyword evidence="6" id="KW-1185">Reference proteome</keyword>
<dbReference type="GO" id="GO:0005794">
    <property type="term" value="C:Golgi apparatus"/>
    <property type="evidence" value="ECO:0007669"/>
    <property type="project" value="TreeGrafter"/>
</dbReference>
<dbReference type="Proteomes" id="UP000198287">
    <property type="component" value="Unassembled WGS sequence"/>
</dbReference>
<protein>
    <recommendedName>
        <fullName evidence="3">Oxysterol-binding protein</fullName>
    </recommendedName>
</protein>
<organism evidence="5 6">
    <name type="scientific">Folsomia candida</name>
    <name type="common">Springtail</name>
    <dbReference type="NCBI Taxonomy" id="158441"/>
    <lineage>
        <taxon>Eukaryota</taxon>
        <taxon>Metazoa</taxon>
        <taxon>Ecdysozoa</taxon>
        <taxon>Arthropoda</taxon>
        <taxon>Hexapoda</taxon>
        <taxon>Collembola</taxon>
        <taxon>Entomobryomorpha</taxon>
        <taxon>Isotomoidea</taxon>
        <taxon>Isotomidae</taxon>
        <taxon>Proisotominae</taxon>
        <taxon>Folsomia</taxon>
    </lineage>
</organism>
<gene>
    <name evidence="5" type="ORF">Fcan01_03020</name>
</gene>
<dbReference type="SUPFAM" id="SSF144000">
    <property type="entry name" value="Oxysterol-binding protein-like"/>
    <property type="match status" value="1"/>
</dbReference>